<reference evidence="7 8" key="1">
    <citation type="submission" date="2018-09" db="EMBL/GenBank/DDBJ databases">
        <title>Streptomyces sp. nov. DS1-2, an endophytic actinomycete isolated from roots of Dendrobium scabrilingue.</title>
        <authorList>
            <person name="Kuncharoen N."/>
            <person name="Kudo T."/>
            <person name="Ohkuma M."/>
            <person name="Yuki M."/>
            <person name="Tanasupawat S."/>
        </authorList>
    </citation>
    <scope>NUCLEOTIDE SEQUENCE [LARGE SCALE GENOMIC DNA]</scope>
    <source>
        <strain evidence="5 8">AZ1-7</strain>
        <strain evidence="6 7">DS1-2</strain>
    </source>
</reference>
<keyword evidence="3" id="KW-1133">Transmembrane helix</keyword>
<keyword evidence="7" id="KW-1185">Reference proteome</keyword>
<keyword evidence="3" id="KW-0472">Membrane</keyword>
<dbReference type="GO" id="GO:0016791">
    <property type="term" value="F:phosphatase activity"/>
    <property type="evidence" value="ECO:0007669"/>
    <property type="project" value="TreeGrafter"/>
</dbReference>
<dbReference type="InterPro" id="IPR036457">
    <property type="entry name" value="PPM-type-like_dom_sf"/>
</dbReference>
<dbReference type="Proteomes" id="UP000275024">
    <property type="component" value="Unassembled WGS sequence"/>
</dbReference>
<evidence type="ECO:0000313" key="7">
    <source>
        <dbReference type="Proteomes" id="UP000268652"/>
    </source>
</evidence>
<dbReference type="PANTHER" id="PTHR43156:SF2">
    <property type="entry name" value="STAGE II SPORULATION PROTEIN E"/>
    <property type="match status" value="1"/>
</dbReference>
<dbReference type="EMBL" id="RBDY01000003">
    <property type="protein sequence ID" value="RKN26011.1"/>
    <property type="molecule type" value="Genomic_DNA"/>
</dbReference>
<proteinExistence type="predicted"/>
<dbReference type="AlphaFoldDB" id="A0A3A9WFW5"/>
<dbReference type="InterPro" id="IPR052016">
    <property type="entry name" value="Bact_Sigma-Reg"/>
</dbReference>
<dbReference type="SUPFAM" id="SSF81606">
    <property type="entry name" value="PP2C-like"/>
    <property type="match status" value="1"/>
</dbReference>
<feature type="region of interest" description="Disordered" evidence="2">
    <location>
        <begin position="365"/>
        <end position="403"/>
    </location>
</feature>
<dbReference type="EMBL" id="RBDX01000002">
    <property type="protein sequence ID" value="RKN11938.1"/>
    <property type="molecule type" value="Genomic_DNA"/>
</dbReference>
<protein>
    <submittedName>
        <fullName evidence="5">Serine/threonine-protein phosphatase</fullName>
    </submittedName>
</protein>
<dbReference type="Pfam" id="PF07228">
    <property type="entry name" value="SpoIIE"/>
    <property type="match status" value="1"/>
</dbReference>
<keyword evidence="3" id="KW-0812">Transmembrane</keyword>
<dbReference type="SMART" id="SM00331">
    <property type="entry name" value="PP2C_SIG"/>
    <property type="match status" value="1"/>
</dbReference>
<evidence type="ECO:0000256" key="1">
    <source>
        <dbReference type="ARBA" id="ARBA00022801"/>
    </source>
</evidence>
<evidence type="ECO:0000313" key="5">
    <source>
        <dbReference type="EMBL" id="RKN11938.1"/>
    </source>
</evidence>
<evidence type="ECO:0000256" key="2">
    <source>
        <dbReference type="SAM" id="MobiDB-lite"/>
    </source>
</evidence>
<comment type="caution">
    <text evidence="5">The sequence shown here is derived from an EMBL/GenBank/DDBJ whole genome shotgun (WGS) entry which is preliminary data.</text>
</comment>
<name>A0A3A9WFW5_9ACTN</name>
<dbReference type="Proteomes" id="UP000268652">
    <property type="component" value="Unassembled WGS sequence"/>
</dbReference>
<sequence length="403" mass="43168">MSGEPGLRVGRLNLALLLPTGLLVTIAAVDTQTSGDLRIVTWIVLVPGIAAALCGVVATALFAAGAAALFAILDQAHEYRYHRGAVDFWLVVAGGLLAVLAAWLRRRARDLLVRVENAADATRLAVLRPIPRGAGGLESASVYLAADSAARVGGDFFDIQPSPHGTRVLLGDVQGKGTSAVDAAAALLSAFREAAYYERDLASVAWRLETRMRRHNYYIAALGQPDARFTTAVLVSFPPADTGWIELVNFGHPGPLALGGTERVRPLPEGEGAPLGMVDLVARVEGRRWAGWPPTRRVPFGRGETLLLFSDGVTEARDRSGAFLPLTDRLEEDDDTAPDTVVDRVSRAVLDHTRRRLADDTAILAVRRTPPEKEGEEKREGRGSVTAYAFPEPPPGVPSRLGC</sequence>
<feature type="compositionally biased region" description="Basic and acidic residues" evidence="2">
    <location>
        <begin position="369"/>
        <end position="382"/>
    </location>
</feature>
<feature type="transmembrane region" description="Helical" evidence="3">
    <location>
        <begin position="49"/>
        <end position="73"/>
    </location>
</feature>
<dbReference type="PANTHER" id="PTHR43156">
    <property type="entry name" value="STAGE II SPORULATION PROTEIN E-RELATED"/>
    <property type="match status" value="1"/>
</dbReference>
<keyword evidence="1" id="KW-0378">Hydrolase</keyword>
<evidence type="ECO:0000259" key="4">
    <source>
        <dbReference type="SMART" id="SM00331"/>
    </source>
</evidence>
<accession>A0A3A9WFW5</accession>
<dbReference type="InterPro" id="IPR001932">
    <property type="entry name" value="PPM-type_phosphatase-like_dom"/>
</dbReference>
<evidence type="ECO:0000313" key="6">
    <source>
        <dbReference type="EMBL" id="RKN26011.1"/>
    </source>
</evidence>
<feature type="transmembrane region" description="Helical" evidence="3">
    <location>
        <begin position="12"/>
        <end position="29"/>
    </location>
</feature>
<evidence type="ECO:0000313" key="8">
    <source>
        <dbReference type="Proteomes" id="UP000275024"/>
    </source>
</evidence>
<feature type="transmembrane region" description="Helical" evidence="3">
    <location>
        <begin position="85"/>
        <end position="104"/>
    </location>
</feature>
<dbReference type="Gene3D" id="3.60.40.10">
    <property type="entry name" value="PPM-type phosphatase domain"/>
    <property type="match status" value="1"/>
</dbReference>
<dbReference type="OrthoDB" id="4324833at2"/>
<dbReference type="RefSeq" id="WP_120696021.1">
    <property type="nucleotide sequence ID" value="NZ_RBDX01000002.1"/>
</dbReference>
<feature type="domain" description="PPM-type phosphatase" evidence="4">
    <location>
        <begin position="137"/>
        <end position="368"/>
    </location>
</feature>
<evidence type="ECO:0000256" key="3">
    <source>
        <dbReference type="SAM" id="Phobius"/>
    </source>
</evidence>
<organism evidence="5 8">
    <name type="scientific">Streptomyces radicis</name>
    <dbReference type="NCBI Taxonomy" id="1750517"/>
    <lineage>
        <taxon>Bacteria</taxon>
        <taxon>Bacillati</taxon>
        <taxon>Actinomycetota</taxon>
        <taxon>Actinomycetes</taxon>
        <taxon>Kitasatosporales</taxon>
        <taxon>Streptomycetaceae</taxon>
        <taxon>Streptomyces</taxon>
    </lineage>
</organism>
<gene>
    <name evidence="6" type="ORF">D7318_07260</name>
    <name evidence="5" type="ORF">D7319_03220</name>
</gene>